<dbReference type="InParanoid" id="A0A401GIS6"/>
<evidence type="ECO:0000259" key="9">
    <source>
        <dbReference type="PROSITE" id="PS50157"/>
    </source>
</evidence>
<dbReference type="AlphaFoldDB" id="A0A401GIS6"/>
<feature type="domain" description="C2H2-type" evidence="9">
    <location>
        <begin position="412"/>
        <end position="441"/>
    </location>
</feature>
<feature type="compositionally biased region" description="Polar residues" evidence="8">
    <location>
        <begin position="305"/>
        <end position="322"/>
    </location>
</feature>
<dbReference type="Pfam" id="PF00096">
    <property type="entry name" value="zf-C2H2"/>
    <property type="match status" value="3"/>
</dbReference>
<evidence type="ECO:0000256" key="8">
    <source>
        <dbReference type="SAM" id="MobiDB-lite"/>
    </source>
</evidence>
<reference evidence="10 11" key="1">
    <citation type="journal article" date="2018" name="Sci. Rep.">
        <title>Genome sequence of the cauliflower mushroom Sparassis crispa (Hanabiratake) and its association with beneficial usage.</title>
        <authorList>
            <person name="Kiyama R."/>
            <person name="Furutani Y."/>
            <person name="Kawaguchi K."/>
            <person name="Nakanishi T."/>
        </authorList>
    </citation>
    <scope>NUCLEOTIDE SEQUENCE [LARGE SCALE GENOMIC DNA]</scope>
</reference>
<dbReference type="GO" id="GO:0000981">
    <property type="term" value="F:DNA-binding transcription factor activity, RNA polymerase II-specific"/>
    <property type="evidence" value="ECO:0007669"/>
    <property type="project" value="TreeGrafter"/>
</dbReference>
<evidence type="ECO:0000256" key="6">
    <source>
        <dbReference type="ARBA" id="ARBA00023242"/>
    </source>
</evidence>
<dbReference type="PANTHER" id="PTHR23235">
    <property type="entry name" value="KRUEPPEL-LIKE TRANSCRIPTION FACTOR"/>
    <property type="match status" value="1"/>
</dbReference>
<keyword evidence="3" id="KW-0677">Repeat</keyword>
<dbReference type="SMART" id="SM00355">
    <property type="entry name" value="ZnF_C2H2"/>
    <property type="match status" value="4"/>
</dbReference>
<dbReference type="InterPro" id="IPR013087">
    <property type="entry name" value="Znf_C2H2_type"/>
</dbReference>
<dbReference type="OrthoDB" id="654211at2759"/>
<proteinExistence type="predicted"/>
<dbReference type="GeneID" id="38778996"/>
<dbReference type="SUPFAM" id="SSF57667">
    <property type="entry name" value="beta-beta-alpha zinc fingers"/>
    <property type="match status" value="3"/>
</dbReference>
<feature type="compositionally biased region" description="Low complexity" evidence="8">
    <location>
        <begin position="225"/>
        <end position="236"/>
    </location>
</feature>
<feature type="compositionally biased region" description="Acidic residues" evidence="8">
    <location>
        <begin position="208"/>
        <end position="219"/>
    </location>
</feature>
<evidence type="ECO:0000313" key="11">
    <source>
        <dbReference type="Proteomes" id="UP000287166"/>
    </source>
</evidence>
<dbReference type="RefSeq" id="XP_027612992.1">
    <property type="nucleotide sequence ID" value="XM_027757191.1"/>
</dbReference>
<evidence type="ECO:0000256" key="4">
    <source>
        <dbReference type="ARBA" id="ARBA00022771"/>
    </source>
</evidence>
<dbReference type="FunFam" id="3.30.160.60:FF:000744">
    <property type="entry name" value="zinc finger E-box-binding homeobox 1"/>
    <property type="match status" value="1"/>
</dbReference>
<dbReference type="InterPro" id="IPR036236">
    <property type="entry name" value="Znf_C2H2_sf"/>
</dbReference>
<feature type="region of interest" description="Disordered" evidence="8">
    <location>
        <begin position="465"/>
        <end position="505"/>
    </location>
</feature>
<gene>
    <name evidence="10" type="ORF">SCP_0404580</name>
</gene>
<feature type="domain" description="C2H2-type" evidence="9">
    <location>
        <begin position="373"/>
        <end position="411"/>
    </location>
</feature>
<comment type="caution">
    <text evidence="10">The sequence shown here is derived from an EMBL/GenBank/DDBJ whole genome shotgun (WGS) entry which is preliminary data.</text>
</comment>
<feature type="compositionally biased region" description="Polar residues" evidence="8">
    <location>
        <begin position="186"/>
        <end position="199"/>
    </location>
</feature>
<evidence type="ECO:0000313" key="10">
    <source>
        <dbReference type="EMBL" id="GBE82079.1"/>
    </source>
</evidence>
<keyword evidence="2" id="KW-0479">Metal-binding</keyword>
<organism evidence="10 11">
    <name type="scientific">Sparassis crispa</name>
    <dbReference type="NCBI Taxonomy" id="139825"/>
    <lineage>
        <taxon>Eukaryota</taxon>
        <taxon>Fungi</taxon>
        <taxon>Dikarya</taxon>
        <taxon>Basidiomycota</taxon>
        <taxon>Agaricomycotina</taxon>
        <taxon>Agaricomycetes</taxon>
        <taxon>Polyporales</taxon>
        <taxon>Sparassidaceae</taxon>
        <taxon>Sparassis</taxon>
    </lineage>
</organism>
<protein>
    <recommendedName>
        <fullName evidence="9">C2H2-type domain-containing protein</fullName>
    </recommendedName>
</protein>
<dbReference type="PROSITE" id="PS00028">
    <property type="entry name" value="ZINC_FINGER_C2H2_1"/>
    <property type="match status" value="3"/>
</dbReference>
<sequence>MDHDDHEAVLDLSDVVHDEPLGEEDETHLADTQLHPFSAHPILDPGFNVLHGAASDAPDSHFSVPGMGMPSFSVEQLEREIATLLHQNASAASVALLNAAQQKQAEEHTHDVAGDVGLAEGLGGVLSLNLNGLAAVLQAAQAQAAENERVAEALAAEHPELARRREEEEQEKKTTRSAPAFHSLTADHSTPLLSGSGNVSGAEGSEFLYDDEGESEGDDLQMQGSSMSRVRSPSVPTGEPSPGPADFSDITDILNHFTQFGGEPEDTQPLPSETPPPLFRYDTLPSEDNCEPDVPYDQLEPDTPVASTSSRPRSASETNGSHGTREKGKKSPEKNDKGDKSAQDHYCEQCDKTFTRRSDLGRHMRIHTGERPFTCEVEGCGKTFIQVRLRVSTLSRSALHVHMRVHTGEKPHTCEYPGCGKTFGDSSSLARHRRTHTGKRPYKCEDPVCDKTFTRRTTLTAHMRTHDPTWEPDPNIKYNFKAKKPKLDSGDDEQELEDYGQGTTA</sequence>
<comment type="subcellular location">
    <subcellularLocation>
        <location evidence="1">Nucleus</location>
    </subcellularLocation>
</comment>
<dbReference type="STRING" id="139825.A0A401GIS6"/>
<feature type="domain" description="C2H2-type" evidence="9">
    <location>
        <begin position="442"/>
        <end position="466"/>
    </location>
</feature>
<dbReference type="FunFam" id="3.30.160.60:FF:002343">
    <property type="entry name" value="Zinc finger protein 33A"/>
    <property type="match status" value="1"/>
</dbReference>
<dbReference type="EMBL" id="BFAD01000004">
    <property type="protein sequence ID" value="GBE82079.1"/>
    <property type="molecule type" value="Genomic_DNA"/>
</dbReference>
<keyword evidence="5" id="KW-0862">Zinc</keyword>
<name>A0A401GIS6_9APHY</name>
<dbReference type="PANTHER" id="PTHR23235:SF142">
    <property type="entry name" value="ZINC FINGER PROTEIN 384"/>
    <property type="match status" value="1"/>
</dbReference>
<evidence type="ECO:0000256" key="7">
    <source>
        <dbReference type="PROSITE-ProRule" id="PRU00042"/>
    </source>
</evidence>
<dbReference type="GO" id="GO:0008270">
    <property type="term" value="F:zinc ion binding"/>
    <property type="evidence" value="ECO:0007669"/>
    <property type="project" value="UniProtKB-KW"/>
</dbReference>
<dbReference type="FunFam" id="3.30.160.60:FF:000624">
    <property type="entry name" value="zinc finger protein 697"/>
    <property type="match status" value="1"/>
</dbReference>
<feature type="region of interest" description="Disordered" evidence="8">
    <location>
        <begin position="156"/>
        <end position="342"/>
    </location>
</feature>
<feature type="domain" description="C2H2-type" evidence="9">
    <location>
        <begin position="345"/>
        <end position="372"/>
    </location>
</feature>
<evidence type="ECO:0000256" key="5">
    <source>
        <dbReference type="ARBA" id="ARBA00022833"/>
    </source>
</evidence>
<dbReference type="GO" id="GO:0000978">
    <property type="term" value="F:RNA polymerase II cis-regulatory region sequence-specific DNA binding"/>
    <property type="evidence" value="ECO:0007669"/>
    <property type="project" value="TreeGrafter"/>
</dbReference>
<dbReference type="GO" id="GO:0005634">
    <property type="term" value="C:nucleus"/>
    <property type="evidence" value="ECO:0007669"/>
    <property type="project" value="UniProtKB-SubCell"/>
</dbReference>
<dbReference type="PROSITE" id="PS50157">
    <property type="entry name" value="ZINC_FINGER_C2H2_2"/>
    <property type="match status" value="4"/>
</dbReference>
<feature type="compositionally biased region" description="Basic and acidic residues" evidence="8">
    <location>
        <begin position="156"/>
        <end position="174"/>
    </location>
</feature>
<keyword evidence="11" id="KW-1185">Reference proteome</keyword>
<feature type="compositionally biased region" description="Basic and acidic residues" evidence="8">
    <location>
        <begin position="323"/>
        <end position="342"/>
    </location>
</feature>
<keyword evidence="6" id="KW-0539">Nucleus</keyword>
<accession>A0A401GIS6</accession>
<dbReference type="Proteomes" id="UP000287166">
    <property type="component" value="Unassembled WGS sequence"/>
</dbReference>
<dbReference type="Gene3D" id="3.30.160.60">
    <property type="entry name" value="Classic Zinc Finger"/>
    <property type="match status" value="4"/>
</dbReference>
<evidence type="ECO:0000256" key="1">
    <source>
        <dbReference type="ARBA" id="ARBA00004123"/>
    </source>
</evidence>
<evidence type="ECO:0000256" key="3">
    <source>
        <dbReference type="ARBA" id="ARBA00022737"/>
    </source>
</evidence>
<keyword evidence="4 7" id="KW-0863">Zinc-finger</keyword>
<evidence type="ECO:0000256" key="2">
    <source>
        <dbReference type="ARBA" id="ARBA00022723"/>
    </source>
</evidence>